<dbReference type="EMBL" id="JACVVK020000285">
    <property type="protein sequence ID" value="KAK7480241.1"/>
    <property type="molecule type" value="Genomic_DNA"/>
</dbReference>
<feature type="domain" description="C2H2-type" evidence="18">
    <location>
        <begin position="518"/>
        <end position="545"/>
    </location>
</feature>
<dbReference type="InterPro" id="IPR025660">
    <property type="entry name" value="Pept_his_AS"/>
</dbReference>
<feature type="domain" description="C2H2-type" evidence="18">
    <location>
        <begin position="546"/>
        <end position="573"/>
    </location>
</feature>
<keyword evidence="6" id="KW-0677">Repeat</keyword>
<feature type="compositionally biased region" description="Basic and acidic residues" evidence="17">
    <location>
        <begin position="684"/>
        <end position="700"/>
    </location>
</feature>
<comment type="subcellular location">
    <subcellularLocation>
        <location evidence="1">Nucleus</location>
    </subcellularLocation>
</comment>
<keyword evidence="7 16" id="KW-0863">Zinc-finger</keyword>
<evidence type="ECO:0000256" key="7">
    <source>
        <dbReference type="ARBA" id="ARBA00022771"/>
    </source>
</evidence>
<evidence type="ECO:0000313" key="19">
    <source>
        <dbReference type="EMBL" id="KAK7480241.1"/>
    </source>
</evidence>
<feature type="non-terminal residue" evidence="19">
    <location>
        <position position="1"/>
    </location>
</feature>
<dbReference type="PROSITE" id="PS00639">
    <property type="entry name" value="THIOL_PROTEASE_HIS"/>
    <property type="match status" value="1"/>
</dbReference>
<dbReference type="InterPro" id="IPR039417">
    <property type="entry name" value="Peptidase_C1A_papain-like"/>
</dbReference>
<dbReference type="Pfam" id="PF00112">
    <property type="entry name" value="Peptidase_C1"/>
    <property type="match status" value="1"/>
</dbReference>
<keyword evidence="5" id="KW-0479">Metal-binding</keyword>
<dbReference type="InterPro" id="IPR013128">
    <property type="entry name" value="Peptidase_C1A"/>
</dbReference>
<dbReference type="Proteomes" id="UP001519460">
    <property type="component" value="Unassembled WGS sequence"/>
</dbReference>
<accession>A0ABD0JZZ2</accession>
<dbReference type="FunFam" id="3.30.160.60:FF:001370">
    <property type="entry name" value="Zinc finger protein"/>
    <property type="match status" value="1"/>
</dbReference>
<dbReference type="SUPFAM" id="SSF54001">
    <property type="entry name" value="Cysteine proteinases"/>
    <property type="match status" value="1"/>
</dbReference>
<keyword evidence="11" id="KW-0805">Transcription regulation</keyword>
<keyword evidence="12" id="KW-0238">DNA-binding</keyword>
<dbReference type="Gene3D" id="3.30.160.60">
    <property type="entry name" value="Classic Zinc Finger"/>
    <property type="match status" value="6"/>
</dbReference>
<keyword evidence="9" id="KW-0788">Thiol protease</keyword>
<keyword evidence="8" id="KW-0378">Hydrolase</keyword>
<evidence type="ECO:0000256" key="16">
    <source>
        <dbReference type="PROSITE-ProRule" id="PRU00042"/>
    </source>
</evidence>
<dbReference type="GO" id="GO:0008270">
    <property type="term" value="F:zinc ion binding"/>
    <property type="evidence" value="ECO:0007669"/>
    <property type="project" value="UniProtKB-KW"/>
</dbReference>
<dbReference type="GO" id="GO:0008234">
    <property type="term" value="F:cysteine-type peptidase activity"/>
    <property type="evidence" value="ECO:0007669"/>
    <property type="project" value="UniProtKB-KW"/>
</dbReference>
<proteinExistence type="inferred from homology"/>
<keyword evidence="20" id="KW-1185">Reference proteome</keyword>
<dbReference type="SMART" id="SM00645">
    <property type="entry name" value="Pept_C1"/>
    <property type="match status" value="1"/>
</dbReference>
<keyword evidence="13" id="KW-1015">Disulfide bond</keyword>
<dbReference type="InterPro" id="IPR036236">
    <property type="entry name" value="Znf_C2H2_sf"/>
</dbReference>
<dbReference type="PROSITE" id="PS00640">
    <property type="entry name" value="THIOL_PROTEASE_ASN"/>
    <property type="match status" value="1"/>
</dbReference>
<feature type="compositionally biased region" description="Low complexity" evidence="17">
    <location>
        <begin position="643"/>
        <end position="660"/>
    </location>
</feature>
<feature type="domain" description="C2H2-type" evidence="18">
    <location>
        <begin position="489"/>
        <end position="517"/>
    </location>
</feature>
<evidence type="ECO:0000256" key="10">
    <source>
        <dbReference type="ARBA" id="ARBA00022833"/>
    </source>
</evidence>
<dbReference type="PRINTS" id="PR00705">
    <property type="entry name" value="PAPAIN"/>
</dbReference>
<dbReference type="PANTHER" id="PTHR12411">
    <property type="entry name" value="CYSTEINE PROTEASE FAMILY C1-RELATED"/>
    <property type="match status" value="1"/>
</dbReference>
<dbReference type="SUPFAM" id="SSF57667">
    <property type="entry name" value="beta-beta-alpha zinc fingers"/>
    <property type="match status" value="4"/>
</dbReference>
<keyword evidence="15" id="KW-0539">Nucleus</keyword>
<gene>
    <name evidence="19" type="ORF">BaRGS_00028517</name>
</gene>
<dbReference type="InterPro" id="IPR025661">
    <property type="entry name" value="Pept_asp_AS"/>
</dbReference>
<dbReference type="GO" id="GO:0003690">
    <property type="term" value="F:double-stranded DNA binding"/>
    <property type="evidence" value="ECO:0007669"/>
    <property type="project" value="UniProtKB-ARBA"/>
</dbReference>
<feature type="domain" description="C2H2-type" evidence="18">
    <location>
        <begin position="29"/>
        <end position="53"/>
    </location>
</feature>
<dbReference type="GO" id="GO:0006508">
    <property type="term" value="P:proteolysis"/>
    <property type="evidence" value="ECO:0007669"/>
    <property type="project" value="UniProtKB-KW"/>
</dbReference>
<keyword evidence="14" id="KW-0804">Transcription</keyword>
<evidence type="ECO:0000256" key="5">
    <source>
        <dbReference type="ARBA" id="ARBA00022723"/>
    </source>
</evidence>
<dbReference type="FunFam" id="3.90.70.10:FF:000006">
    <property type="entry name" value="Cathepsin S"/>
    <property type="match status" value="1"/>
</dbReference>
<feature type="domain" description="C2H2-type" evidence="18">
    <location>
        <begin position="111"/>
        <end position="138"/>
    </location>
</feature>
<evidence type="ECO:0000256" key="6">
    <source>
        <dbReference type="ARBA" id="ARBA00022737"/>
    </source>
</evidence>
<dbReference type="FunFam" id="3.30.160.60:FF:000100">
    <property type="entry name" value="Zinc finger 45-like"/>
    <property type="match status" value="1"/>
</dbReference>
<comment type="caution">
    <text evidence="19">The sequence shown here is derived from an EMBL/GenBank/DDBJ whole genome shotgun (WGS) entry which is preliminary data.</text>
</comment>
<protein>
    <recommendedName>
        <fullName evidence="18">C2H2-type domain-containing protein</fullName>
    </recommendedName>
</protein>
<dbReference type="FunFam" id="3.30.160.60:FF:002343">
    <property type="entry name" value="Zinc finger protein 33A"/>
    <property type="match status" value="1"/>
</dbReference>
<dbReference type="PROSITE" id="PS50157">
    <property type="entry name" value="ZINC_FINGER_C2H2_2"/>
    <property type="match status" value="8"/>
</dbReference>
<dbReference type="SMART" id="SM00848">
    <property type="entry name" value="Inhibitor_I29"/>
    <property type="match status" value="1"/>
</dbReference>
<evidence type="ECO:0000256" key="8">
    <source>
        <dbReference type="ARBA" id="ARBA00022801"/>
    </source>
</evidence>
<dbReference type="InterPro" id="IPR000668">
    <property type="entry name" value="Peptidase_C1A_C"/>
</dbReference>
<dbReference type="CDD" id="cd02248">
    <property type="entry name" value="Peptidase_C1A"/>
    <property type="match status" value="1"/>
</dbReference>
<feature type="region of interest" description="Disordered" evidence="17">
    <location>
        <begin position="209"/>
        <end position="310"/>
    </location>
</feature>
<evidence type="ECO:0000256" key="2">
    <source>
        <dbReference type="ARBA" id="ARBA00006991"/>
    </source>
</evidence>
<dbReference type="Pfam" id="PF08246">
    <property type="entry name" value="Inhibitor_I29"/>
    <property type="match status" value="1"/>
</dbReference>
<dbReference type="SMART" id="SM00355">
    <property type="entry name" value="ZnF_C2H2"/>
    <property type="match status" value="10"/>
</dbReference>
<dbReference type="Gene3D" id="3.90.70.10">
    <property type="entry name" value="Cysteine proteinases"/>
    <property type="match status" value="1"/>
</dbReference>
<evidence type="ECO:0000313" key="20">
    <source>
        <dbReference type="Proteomes" id="UP001519460"/>
    </source>
</evidence>
<comment type="similarity">
    <text evidence="2">Belongs to the krueppel C2H2-type zinc-finger protein family.</text>
</comment>
<evidence type="ECO:0000259" key="18">
    <source>
        <dbReference type="PROSITE" id="PS50157"/>
    </source>
</evidence>
<evidence type="ECO:0000256" key="9">
    <source>
        <dbReference type="ARBA" id="ARBA00022807"/>
    </source>
</evidence>
<name>A0ABD0JZZ2_9CAEN</name>
<feature type="region of interest" description="Disordered" evidence="17">
    <location>
        <begin position="629"/>
        <end position="668"/>
    </location>
</feature>
<feature type="domain" description="C2H2-type" evidence="18">
    <location>
        <begin position="461"/>
        <end position="488"/>
    </location>
</feature>
<feature type="domain" description="C2H2-type" evidence="18">
    <location>
        <begin position="401"/>
        <end position="428"/>
    </location>
</feature>
<keyword evidence="4" id="KW-0645">Protease</keyword>
<reference evidence="19 20" key="1">
    <citation type="journal article" date="2023" name="Sci. Data">
        <title>Genome assembly of the Korean intertidal mud-creeper Batillaria attramentaria.</title>
        <authorList>
            <person name="Patra A.K."/>
            <person name="Ho P.T."/>
            <person name="Jun S."/>
            <person name="Lee S.J."/>
            <person name="Kim Y."/>
            <person name="Won Y.J."/>
        </authorList>
    </citation>
    <scope>NUCLEOTIDE SEQUENCE [LARGE SCALE GENOMIC DNA]</scope>
    <source>
        <strain evidence="19">Wonlab-2016</strain>
    </source>
</reference>
<dbReference type="PROSITE" id="PS00028">
    <property type="entry name" value="ZINC_FINGER_C2H2_1"/>
    <property type="match status" value="7"/>
</dbReference>
<evidence type="ECO:0000256" key="3">
    <source>
        <dbReference type="ARBA" id="ARBA00008455"/>
    </source>
</evidence>
<dbReference type="InterPro" id="IPR038765">
    <property type="entry name" value="Papain-like_cys_pep_sf"/>
</dbReference>
<evidence type="ECO:0000256" key="1">
    <source>
        <dbReference type="ARBA" id="ARBA00004123"/>
    </source>
</evidence>
<dbReference type="AlphaFoldDB" id="A0ABD0JZZ2"/>
<organism evidence="19 20">
    <name type="scientific">Batillaria attramentaria</name>
    <dbReference type="NCBI Taxonomy" id="370345"/>
    <lineage>
        <taxon>Eukaryota</taxon>
        <taxon>Metazoa</taxon>
        <taxon>Spiralia</taxon>
        <taxon>Lophotrochozoa</taxon>
        <taxon>Mollusca</taxon>
        <taxon>Gastropoda</taxon>
        <taxon>Caenogastropoda</taxon>
        <taxon>Sorbeoconcha</taxon>
        <taxon>Cerithioidea</taxon>
        <taxon>Batillariidae</taxon>
        <taxon>Batillaria</taxon>
    </lineage>
</organism>
<evidence type="ECO:0000256" key="12">
    <source>
        <dbReference type="ARBA" id="ARBA00023125"/>
    </source>
</evidence>
<dbReference type="InterPro" id="IPR013201">
    <property type="entry name" value="Prot_inhib_I29"/>
</dbReference>
<feature type="region of interest" description="Disordered" evidence="17">
    <location>
        <begin position="682"/>
        <end position="703"/>
    </location>
</feature>
<evidence type="ECO:0000256" key="17">
    <source>
        <dbReference type="SAM" id="MobiDB-lite"/>
    </source>
</evidence>
<evidence type="ECO:0000256" key="11">
    <source>
        <dbReference type="ARBA" id="ARBA00023015"/>
    </source>
</evidence>
<evidence type="ECO:0000256" key="15">
    <source>
        <dbReference type="ARBA" id="ARBA00023242"/>
    </source>
</evidence>
<dbReference type="InterPro" id="IPR013087">
    <property type="entry name" value="Znf_C2H2_type"/>
</dbReference>
<evidence type="ECO:0000256" key="14">
    <source>
        <dbReference type="ARBA" id="ARBA00023163"/>
    </source>
</evidence>
<evidence type="ECO:0000256" key="4">
    <source>
        <dbReference type="ARBA" id="ARBA00022670"/>
    </source>
</evidence>
<feature type="domain" description="C2H2-type" evidence="18">
    <location>
        <begin position="574"/>
        <end position="604"/>
    </location>
</feature>
<keyword evidence="10" id="KW-0862">Zinc</keyword>
<dbReference type="GO" id="GO:0005634">
    <property type="term" value="C:nucleus"/>
    <property type="evidence" value="ECO:0007669"/>
    <property type="project" value="UniProtKB-SubCell"/>
</dbReference>
<evidence type="ECO:0000256" key="13">
    <source>
        <dbReference type="ARBA" id="ARBA00023157"/>
    </source>
</evidence>
<dbReference type="Pfam" id="PF00096">
    <property type="entry name" value="zf-C2H2"/>
    <property type="match status" value="1"/>
</dbReference>
<comment type="similarity">
    <text evidence="3">Belongs to the peptidase C1 family.</text>
</comment>
<sequence>AESPSAVNGIKTLVQEELTAKDLTTVKLYVCQLCKNPFSSEVRPDRHMKVIHSVLVDQASHAELVDHSYSVKSYEVLVGDVLVKLKPIMANRSSLTRHLWARHPTGPTLKHTCSACGNAYTNKYSLASHEEPHHKERTVTYLPKPATKRDKDCELLREVVHVDPWSHKRHAKLMDGWKAVALAMDWGSNNSAKHLRIRINKLLERYEARLKRSRSTPTESPGTPPRRGREGRPPRRRSPNSADEDVEPGTSLDESPEKLSDKEGDSSEARATRKHTTDKADLTENEEKAEEVEKTETTGESQEENGSDHALTFDDLCAVALEKRKQADDEVMHQWMLRMMRKELNLAKRRGKPKRVQADAENSEEPRDKGYICPLCKERFSGSEQPQALEHFSGHVADNPCTCLECQHVYQNSTELTHHLRVHVMRPGKCNRQCDICGMVMTSGSIKGHMIKHGVKMGKAFTCSVCGYTTYKDSILDRHMRSHTGEKLFLCDLCPKSYSTAMYLREHKLSIHERTKKFYCHMCTKSFYTKLRLNKHISTHSGQRPFKCEHCGRGFTSMYNMKTHRRLHTGEKPYRCNLCDASFVQKTSLDCHLKKHGIATNRRPQSCDTGPDMQDQTLFLTKHKASQFFSRPTDTWPNPMGRSSMPPETGPSEGSSSTETARPQYTYGSEPYYGRQEQVFPNRQHQEQQENTRASQEESTRTSQIDAQYISEAMQRAMGMYHITMVPLSIASFLVIAVITVQQSLLSDAACGSFPLPQIRRNFQPYDQAWQNFTRTYRKQYANSSEEEYRRGVFVDNVKQIEEHNRQYLSNETSFWMAINEFADMTAVELISDDCIPELNRRRRSVSCEQHVPSTEQPMPCADWLAEGYVTAVKNQGRECGACWAFSTTGSVEGQHFKSTGSLVSLSEQQLVDCDTSNYGCKGGLMDKAFSHINTVGGIMSSADYPYREEKGSCRFDKHRVVTTVSGCKEISKGSETDLLHAVSTVGPVSAAIQTLASFHRYSGGVYIDDNCSGYNLDHAVLVVGYGTEDGTDYWLVKNSWGSGWGMKGYIRMARNRNNMCGIASFAMFPTTTTVSSNNGTNGTNVNSTDGPASSVSDVHSSAHAFILPISICFILNALK</sequence>
<feature type="compositionally biased region" description="Basic and acidic residues" evidence="17">
    <location>
        <begin position="255"/>
        <end position="297"/>
    </location>
</feature>